<keyword evidence="4" id="KW-1185">Reference proteome</keyword>
<feature type="chain" id="PRO_5046881554" evidence="1">
    <location>
        <begin position="27"/>
        <end position="273"/>
    </location>
</feature>
<keyword evidence="1" id="KW-0732">Signal</keyword>
<sequence length="273" mass="29926">MSWRRRAWLALAALLAGCASVPPPDAFITGTVIARERLYIPPDAVFDAALVDVTQVGEPPLVLARQRIAPAGPLPYELRIPYRQALIQPRGRYEVHAAVTQQGRLLLDTPGVHPVLLSPAFRHVDVILARRPLQEATLNASVPLRQTYWKLIELVDGADLAAPADGADAAHLVLARDSDRAMGSGGCNRFAARYQVDGGQLRFDALVSGLRLCLQDGTSELAYLERLDAVRAYWQQGRSLELRDRAGKPVLRFVAEERGEPPPDDDEPPLQPS</sequence>
<dbReference type="PANTHER" id="PTHR38013">
    <property type="entry name" value="GLYCOPROTEIN/POLYSACCHARIDE METABOLISM"/>
    <property type="match status" value="1"/>
</dbReference>
<dbReference type="InterPro" id="IPR053196">
    <property type="entry name" value="Lipoprotein_YbaY-like"/>
</dbReference>
<protein>
    <submittedName>
        <fullName evidence="3">META domain-containing protein</fullName>
    </submittedName>
</protein>
<organism evidence="3 4">
    <name type="scientific">Diaphorobacter limosus</name>
    <dbReference type="NCBI Taxonomy" id="3036128"/>
    <lineage>
        <taxon>Bacteria</taxon>
        <taxon>Pseudomonadati</taxon>
        <taxon>Pseudomonadota</taxon>
        <taxon>Betaproteobacteria</taxon>
        <taxon>Burkholderiales</taxon>
        <taxon>Comamonadaceae</taxon>
        <taxon>Diaphorobacter</taxon>
    </lineage>
</organism>
<dbReference type="Pfam" id="PF03724">
    <property type="entry name" value="META"/>
    <property type="match status" value="1"/>
</dbReference>
<evidence type="ECO:0000259" key="2">
    <source>
        <dbReference type="Pfam" id="PF03724"/>
    </source>
</evidence>
<evidence type="ECO:0000256" key="1">
    <source>
        <dbReference type="SAM" id="SignalP"/>
    </source>
</evidence>
<evidence type="ECO:0000313" key="3">
    <source>
        <dbReference type="EMBL" id="WOO31610.1"/>
    </source>
</evidence>
<accession>A0ABZ0J218</accession>
<dbReference type="InterPro" id="IPR038670">
    <property type="entry name" value="HslJ-like_sf"/>
</dbReference>
<dbReference type="Gene3D" id="2.40.128.270">
    <property type="match status" value="1"/>
</dbReference>
<reference evidence="3 4" key="1">
    <citation type="submission" date="2023-03" db="EMBL/GenBank/DDBJ databases">
        <title>Diaphorobacter basophil sp. nov., isolated from a sewage-treatment plant.</title>
        <authorList>
            <person name="Yang K."/>
        </authorList>
    </citation>
    <scope>NUCLEOTIDE SEQUENCE [LARGE SCALE GENOMIC DNA]</scope>
    <source>
        <strain evidence="3 4">Y-1</strain>
    </source>
</reference>
<dbReference type="EMBL" id="CP136921">
    <property type="protein sequence ID" value="WOO31610.1"/>
    <property type="molecule type" value="Genomic_DNA"/>
</dbReference>
<dbReference type="PROSITE" id="PS51257">
    <property type="entry name" value="PROKAR_LIPOPROTEIN"/>
    <property type="match status" value="1"/>
</dbReference>
<dbReference type="RefSeq" id="WP_317701089.1">
    <property type="nucleotide sequence ID" value="NZ_CP136921.1"/>
</dbReference>
<dbReference type="InterPro" id="IPR039366">
    <property type="entry name" value="Pilotin"/>
</dbReference>
<proteinExistence type="predicted"/>
<evidence type="ECO:0000313" key="4">
    <source>
        <dbReference type="Proteomes" id="UP001303211"/>
    </source>
</evidence>
<dbReference type="PANTHER" id="PTHR38013:SF1">
    <property type="entry name" value="GLYCOPROTEIN_POLYSACCHARIDE METABOLISM"/>
    <property type="match status" value="1"/>
</dbReference>
<gene>
    <name evidence="3" type="ORF">P4826_14490</name>
</gene>
<name>A0ABZ0J218_9BURK</name>
<dbReference type="Pfam" id="PF09619">
    <property type="entry name" value="YscW"/>
    <property type="match status" value="1"/>
</dbReference>
<feature type="signal peptide" evidence="1">
    <location>
        <begin position="1"/>
        <end position="26"/>
    </location>
</feature>
<feature type="domain" description="DUF306" evidence="2">
    <location>
        <begin position="143"/>
        <end position="253"/>
    </location>
</feature>
<dbReference type="Proteomes" id="UP001303211">
    <property type="component" value="Chromosome"/>
</dbReference>
<dbReference type="InterPro" id="IPR005184">
    <property type="entry name" value="DUF306_Meta_HslJ"/>
</dbReference>